<dbReference type="AlphaFoldDB" id="A0AAV9GMN3"/>
<reference evidence="1" key="2">
    <citation type="submission" date="2023-05" db="EMBL/GenBank/DDBJ databases">
        <authorList>
            <consortium name="Lawrence Berkeley National Laboratory"/>
            <person name="Steindorff A."/>
            <person name="Hensen N."/>
            <person name="Bonometti L."/>
            <person name="Westerberg I."/>
            <person name="Brannstrom I.O."/>
            <person name="Guillou S."/>
            <person name="Cros-Aarteil S."/>
            <person name="Calhoun S."/>
            <person name="Haridas S."/>
            <person name="Kuo A."/>
            <person name="Mondo S."/>
            <person name="Pangilinan J."/>
            <person name="Riley R."/>
            <person name="Labutti K."/>
            <person name="Andreopoulos B."/>
            <person name="Lipzen A."/>
            <person name="Chen C."/>
            <person name="Yanf M."/>
            <person name="Daum C."/>
            <person name="Ng V."/>
            <person name="Clum A."/>
            <person name="Ohm R."/>
            <person name="Martin F."/>
            <person name="Silar P."/>
            <person name="Natvig D."/>
            <person name="Lalanne C."/>
            <person name="Gautier V."/>
            <person name="Ament-Velasquez S.L."/>
            <person name="Kruys A."/>
            <person name="Hutchinson M.I."/>
            <person name="Powell A.J."/>
            <person name="Barry K."/>
            <person name="Miller A.N."/>
            <person name="Grigoriev I.V."/>
            <person name="Debuchy R."/>
            <person name="Gladieux P."/>
            <person name="Thoren M.H."/>
            <person name="Johannesson H."/>
        </authorList>
    </citation>
    <scope>NUCLEOTIDE SEQUENCE</scope>
    <source>
        <strain evidence="1">PSN243</strain>
    </source>
</reference>
<organism evidence="1 2">
    <name type="scientific">Podospora aff. communis PSN243</name>
    <dbReference type="NCBI Taxonomy" id="3040156"/>
    <lineage>
        <taxon>Eukaryota</taxon>
        <taxon>Fungi</taxon>
        <taxon>Dikarya</taxon>
        <taxon>Ascomycota</taxon>
        <taxon>Pezizomycotina</taxon>
        <taxon>Sordariomycetes</taxon>
        <taxon>Sordariomycetidae</taxon>
        <taxon>Sordariales</taxon>
        <taxon>Podosporaceae</taxon>
        <taxon>Podospora</taxon>
    </lineage>
</organism>
<dbReference type="Proteomes" id="UP001321760">
    <property type="component" value="Unassembled WGS sequence"/>
</dbReference>
<sequence length="110" mass="12143">MVFGEDENILMIHTNVLIFADCYGISGLADLAFGNLNTELIELRPTPRVIQMVMELLAMCFGDEPVPDALKTHILLCTAAKAADFWEDQRFQELVASNAALSAAHVHRVV</sequence>
<evidence type="ECO:0008006" key="3">
    <source>
        <dbReference type="Google" id="ProtNLM"/>
    </source>
</evidence>
<dbReference type="EMBL" id="MU865940">
    <property type="protein sequence ID" value="KAK4448996.1"/>
    <property type="molecule type" value="Genomic_DNA"/>
</dbReference>
<protein>
    <recommendedName>
        <fullName evidence="3">BTB domain-containing protein</fullName>
    </recommendedName>
</protein>
<proteinExistence type="predicted"/>
<evidence type="ECO:0000313" key="2">
    <source>
        <dbReference type="Proteomes" id="UP001321760"/>
    </source>
</evidence>
<gene>
    <name evidence="1" type="ORF">QBC34DRAFT_380845</name>
</gene>
<comment type="caution">
    <text evidence="1">The sequence shown here is derived from an EMBL/GenBank/DDBJ whole genome shotgun (WGS) entry which is preliminary data.</text>
</comment>
<accession>A0AAV9GMN3</accession>
<evidence type="ECO:0000313" key="1">
    <source>
        <dbReference type="EMBL" id="KAK4448996.1"/>
    </source>
</evidence>
<name>A0AAV9GMN3_9PEZI</name>
<reference evidence="1" key="1">
    <citation type="journal article" date="2023" name="Mol. Phylogenet. Evol.">
        <title>Genome-scale phylogeny and comparative genomics of the fungal order Sordariales.</title>
        <authorList>
            <person name="Hensen N."/>
            <person name="Bonometti L."/>
            <person name="Westerberg I."/>
            <person name="Brannstrom I.O."/>
            <person name="Guillou S."/>
            <person name="Cros-Aarteil S."/>
            <person name="Calhoun S."/>
            <person name="Haridas S."/>
            <person name="Kuo A."/>
            <person name="Mondo S."/>
            <person name="Pangilinan J."/>
            <person name="Riley R."/>
            <person name="LaButti K."/>
            <person name="Andreopoulos B."/>
            <person name="Lipzen A."/>
            <person name="Chen C."/>
            <person name="Yan M."/>
            <person name="Daum C."/>
            <person name="Ng V."/>
            <person name="Clum A."/>
            <person name="Steindorff A."/>
            <person name="Ohm R.A."/>
            <person name="Martin F."/>
            <person name="Silar P."/>
            <person name="Natvig D.O."/>
            <person name="Lalanne C."/>
            <person name="Gautier V."/>
            <person name="Ament-Velasquez S.L."/>
            <person name="Kruys A."/>
            <person name="Hutchinson M.I."/>
            <person name="Powell A.J."/>
            <person name="Barry K."/>
            <person name="Miller A.N."/>
            <person name="Grigoriev I.V."/>
            <person name="Debuchy R."/>
            <person name="Gladieux P."/>
            <person name="Hiltunen Thoren M."/>
            <person name="Johannesson H."/>
        </authorList>
    </citation>
    <scope>NUCLEOTIDE SEQUENCE</scope>
    <source>
        <strain evidence="1">PSN243</strain>
    </source>
</reference>
<keyword evidence="2" id="KW-1185">Reference proteome</keyword>